<dbReference type="OrthoDB" id="5361565at2759"/>
<proteinExistence type="predicted"/>
<organism evidence="3 4">
    <name type="scientific">Massariosphaeria phaeospora</name>
    <dbReference type="NCBI Taxonomy" id="100035"/>
    <lineage>
        <taxon>Eukaryota</taxon>
        <taxon>Fungi</taxon>
        <taxon>Dikarya</taxon>
        <taxon>Ascomycota</taxon>
        <taxon>Pezizomycotina</taxon>
        <taxon>Dothideomycetes</taxon>
        <taxon>Pleosporomycetidae</taxon>
        <taxon>Pleosporales</taxon>
        <taxon>Pleosporales incertae sedis</taxon>
        <taxon>Massariosphaeria</taxon>
    </lineage>
</organism>
<keyword evidence="4" id="KW-1185">Reference proteome</keyword>
<sequence length="506" mass="54533">MTNGARMRGISIGVGSDAPQTFSVFASADNNETYLYGKSGGHCPEGFSDSACRTFRGGFYDPESSHSNGTTESRKSSDGVDALWLTDTFQLQTNFLLKDFGFGIPYADLNAEWISQAQLGLGRNSTLLNVLKNAGRITSRAYSLFWGLVGGPENQQMPGSLVLGGLDQAFIGNGKAENLTSSLNYKSNCSTGMLVSINDISLNWPNGTDTSIFMGSQSSAIQACIAPSFAGLMTIPFLYWRNFRTLAGGEYPEGTETRSVGINYFTMLFQPEGVYYGDLTFSFQNSISIRIPNTELVVPDRSIAPSDGQIVTNDTVRNLVLNPIQAGNVNDLPVIGRLFFSSAYLSVNHDTETFSLWQADTKAELGNIAGLDEKNQINDVFCAAESHGTSEVPGPRATSTPTPTSTPRSSAAPLSGGRIAGIVVGIVIGLLIVATLIFLVLRRNRRGVQVREDGKEDTPPVPPYHSRPNLLTVPSELPENQPQEKKWSELQGECDAAELDGTSSSR</sequence>
<dbReference type="InterPro" id="IPR021109">
    <property type="entry name" value="Peptidase_aspartic_dom_sf"/>
</dbReference>
<name>A0A7C8I1F2_9PLEO</name>
<dbReference type="PANTHER" id="PTHR16861:SF4">
    <property type="entry name" value="SH3 DOMAIN PROTEIN (AFU_ORTHOLOGUE AFUA_1G13610)"/>
    <property type="match status" value="1"/>
</dbReference>
<dbReference type="CDD" id="cd12087">
    <property type="entry name" value="TM_EGFR-like"/>
    <property type="match status" value="1"/>
</dbReference>
<feature type="transmembrane region" description="Helical" evidence="2">
    <location>
        <begin position="419"/>
        <end position="441"/>
    </location>
</feature>
<evidence type="ECO:0000313" key="3">
    <source>
        <dbReference type="EMBL" id="KAF2868257.1"/>
    </source>
</evidence>
<dbReference type="Gene3D" id="2.40.70.10">
    <property type="entry name" value="Acid Proteases"/>
    <property type="match status" value="2"/>
</dbReference>
<dbReference type="SUPFAM" id="SSF50630">
    <property type="entry name" value="Acid proteases"/>
    <property type="match status" value="1"/>
</dbReference>
<evidence type="ECO:0000313" key="4">
    <source>
        <dbReference type="Proteomes" id="UP000481861"/>
    </source>
</evidence>
<protein>
    <submittedName>
        <fullName evidence="3">Aspartic peptidase domain-containing protein</fullName>
    </submittedName>
</protein>
<keyword evidence="2" id="KW-0472">Membrane</keyword>
<evidence type="ECO:0000256" key="1">
    <source>
        <dbReference type="SAM" id="MobiDB-lite"/>
    </source>
</evidence>
<dbReference type="AlphaFoldDB" id="A0A7C8I1F2"/>
<dbReference type="PANTHER" id="PTHR16861">
    <property type="entry name" value="GLYCOPROTEIN 38"/>
    <property type="match status" value="1"/>
</dbReference>
<feature type="region of interest" description="Disordered" evidence="1">
    <location>
        <begin position="450"/>
        <end position="506"/>
    </location>
</feature>
<feature type="region of interest" description="Disordered" evidence="1">
    <location>
        <begin position="386"/>
        <end position="413"/>
    </location>
</feature>
<reference evidence="3 4" key="1">
    <citation type="submission" date="2020-01" db="EMBL/GenBank/DDBJ databases">
        <authorList>
            <consortium name="DOE Joint Genome Institute"/>
            <person name="Haridas S."/>
            <person name="Albert R."/>
            <person name="Binder M."/>
            <person name="Bloem J."/>
            <person name="Labutti K."/>
            <person name="Salamov A."/>
            <person name="Andreopoulos B."/>
            <person name="Baker S.E."/>
            <person name="Barry K."/>
            <person name="Bills G."/>
            <person name="Bluhm B.H."/>
            <person name="Cannon C."/>
            <person name="Castanera R."/>
            <person name="Culley D.E."/>
            <person name="Daum C."/>
            <person name="Ezra D."/>
            <person name="Gonzalez J.B."/>
            <person name="Henrissat B."/>
            <person name="Kuo A."/>
            <person name="Liang C."/>
            <person name="Lipzen A."/>
            <person name="Lutzoni F."/>
            <person name="Magnuson J."/>
            <person name="Mondo S."/>
            <person name="Nolan M."/>
            <person name="Ohm R."/>
            <person name="Pangilinan J."/>
            <person name="Park H.-J.H."/>
            <person name="Ramirez L."/>
            <person name="Alfaro M."/>
            <person name="Sun H."/>
            <person name="Tritt A."/>
            <person name="Yoshinaga Y."/>
            <person name="Zwiers L.-H.L."/>
            <person name="Turgeon B.G."/>
            <person name="Goodwin S.B."/>
            <person name="Spatafora J.W."/>
            <person name="Crous P.W."/>
            <person name="Grigoriev I.V."/>
        </authorList>
    </citation>
    <scope>NUCLEOTIDE SEQUENCE [LARGE SCALE GENOMIC DNA]</scope>
    <source>
        <strain evidence="3 4">CBS 611.86</strain>
    </source>
</reference>
<accession>A0A7C8I1F2</accession>
<comment type="caution">
    <text evidence="3">The sequence shown here is derived from an EMBL/GenBank/DDBJ whole genome shotgun (WGS) entry which is preliminary data.</text>
</comment>
<dbReference type="EMBL" id="JAADJZ010000020">
    <property type="protein sequence ID" value="KAF2868257.1"/>
    <property type="molecule type" value="Genomic_DNA"/>
</dbReference>
<dbReference type="Proteomes" id="UP000481861">
    <property type="component" value="Unassembled WGS sequence"/>
</dbReference>
<keyword evidence="2" id="KW-0812">Transmembrane</keyword>
<feature type="compositionally biased region" description="Low complexity" evidence="1">
    <location>
        <begin position="395"/>
        <end position="413"/>
    </location>
</feature>
<evidence type="ECO:0000256" key="2">
    <source>
        <dbReference type="SAM" id="Phobius"/>
    </source>
</evidence>
<keyword evidence="2" id="KW-1133">Transmembrane helix</keyword>
<gene>
    <name evidence="3" type="ORF">BDV95DRAFT_610221</name>
</gene>